<feature type="transmembrane region" description="Helical" evidence="13">
    <location>
        <begin position="309"/>
        <end position="330"/>
    </location>
</feature>
<keyword evidence="11 13" id="KW-0472">Membrane</keyword>
<dbReference type="FunFam" id="1.20.58.340:FF:000001">
    <property type="entry name" value="Magnesium transport protein CorA"/>
    <property type="match status" value="1"/>
</dbReference>
<evidence type="ECO:0000256" key="9">
    <source>
        <dbReference type="ARBA" id="ARBA00022989"/>
    </source>
</evidence>
<accession>A0A3A5L6U3</accession>
<evidence type="ECO:0000256" key="6">
    <source>
        <dbReference type="ARBA" id="ARBA00022519"/>
    </source>
</evidence>
<evidence type="ECO:0000313" key="19">
    <source>
        <dbReference type="Proteomes" id="UP000306421"/>
    </source>
</evidence>
<dbReference type="AlphaFoldDB" id="A0A3A5L6U3"/>
<evidence type="ECO:0000256" key="4">
    <source>
        <dbReference type="ARBA" id="ARBA00022448"/>
    </source>
</evidence>
<comment type="catalytic activity">
    <reaction evidence="12">
        <text>Mg(2+)(in) = Mg(2+)(out)</text>
        <dbReference type="Rhea" id="RHEA:29827"/>
        <dbReference type="ChEBI" id="CHEBI:18420"/>
    </reaction>
</comment>
<keyword evidence="9 13" id="KW-1133">Transmembrane helix</keyword>
<keyword evidence="17" id="KW-1185">Reference proteome</keyword>
<dbReference type="InterPro" id="IPR045863">
    <property type="entry name" value="CorA_TM1_TM2"/>
</dbReference>
<organism evidence="15 18">
    <name type="scientific">Legionella taurinensis</name>
    <dbReference type="NCBI Taxonomy" id="70611"/>
    <lineage>
        <taxon>Bacteria</taxon>
        <taxon>Pseudomonadati</taxon>
        <taxon>Pseudomonadota</taxon>
        <taxon>Gammaproteobacteria</taxon>
        <taxon>Legionellales</taxon>
        <taxon>Legionellaceae</taxon>
        <taxon>Legionella</taxon>
    </lineage>
</organism>
<comment type="similarity">
    <text evidence="2">Belongs to the CorA metal ion transporter (MIT) (TC 1.A.35) family.</text>
</comment>
<dbReference type="InterPro" id="IPR045861">
    <property type="entry name" value="CorA_cytoplasmic_dom"/>
</dbReference>
<dbReference type="Proteomes" id="UP000251035">
    <property type="component" value="Unassembled WGS sequence"/>
</dbReference>
<evidence type="ECO:0000313" key="18">
    <source>
        <dbReference type="Proteomes" id="UP000270757"/>
    </source>
</evidence>
<dbReference type="InterPro" id="IPR002523">
    <property type="entry name" value="MgTranspt_CorA/ZnTranspt_ZntB"/>
</dbReference>
<dbReference type="InterPro" id="IPR050829">
    <property type="entry name" value="CorA_MIT"/>
</dbReference>
<dbReference type="GO" id="GO:0015095">
    <property type="term" value="F:magnesium ion transmembrane transporter activity"/>
    <property type="evidence" value="ECO:0007669"/>
    <property type="project" value="TreeGrafter"/>
</dbReference>
<evidence type="ECO:0000256" key="8">
    <source>
        <dbReference type="ARBA" id="ARBA00022842"/>
    </source>
</evidence>
<keyword evidence="7 13" id="KW-0812">Transmembrane</keyword>
<dbReference type="OrthoDB" id="9803416at2"/>
<dbReference type="Gene3D" id="1.20.58.340">
    <property type="entry name" value="Magnesium transport protein CorA, transmembrane region"/>
    <property type="match status" value="1"/>
</dbReference>
<evidence type="ECO:0000256" key="3">
    <source>
        <dbReference type="ARBA" id="ARBA00019439"/>
    </source>
</evidence>
<dbReference type="GO" id="GO:0015087">
    <property type="term" value="F:cobalt ion transmembrane transporter activity"/>
    <property type="evidence" value="ECO:0007669"/>
    <property type="project" value="TreeGrafter"/>
</dbReference>
<dbReference type="SUPFAM" id="SSF143865">
    <property type="entry name" value="CorA soluble domain-like"/>
    <property type="match status" value="1"/>
</dbReference>
<dbReference type="Pfam" id="PF01544">
    <property type="entry name" value="CorA"/>
    <property type="match status" value="1"/>
</dbReference>
<dbReference type="Proteomes" id="UP000270757">
    <property type="component" value="Unassembled WGS sequence"/>
</dbReference>
<keyword evidence="6" id="KW-0997">Cell inner membrane</keyword>
<evidence type="ECO:0000256" key="5">
    <source>
        <dbReference type="ARBA" id="ARBA00022475"/>
    </source>
</evidence>
<comment type="caution">
    <text evidence="15">The sequence shown here is derived from an EMBL/GenBank/DDBJ whole genome shotgun (WGS) entry which is preliminary data.</text>
</comment>
<evidence type="ECO:0000256" key="10">
    <source>
        <dbReference type="ARBA" id="ARBA00023065"/>
    </source>
</evidence>
<dbReference type="PANTHER" id="PTHR47685">
    <property type="entry name" value="MAGNESIUM TRANSPORT PROTEIN CORA"/>
    <property type="match status" value="1"/>
</dbReference>
<protein>
    <recommendedName>
        <fullName evidence="3">Magnesium transport protein CorA</fullName>
    </recommendedName>
</protein>
<reference evidence="16 19" key="2">
    <citation type="submission" date="2018-04" db="EMBL/GenBank/DDBJ databases">
        <title>Whole genome sequence comparison of clinical and drinking water Legionella pneumophila isolates.</title>
        <authorList>
            <person name="Garner E."/>
        </authorList>
    </citation>
    <scope>NUCLEOTIDE SEQUENCE [LARGE SCALE GENOMIC DNA]</scope>
    <source>
        <strain evidence="16 19">WH02</strain>
    </source>
</reference>
<dbReference type="PANTHER" id="PTHR47685:SF1">
    <property type="entry name" value="MAGNESIUM TRANSPORT PROTEIN CORA"/>
    <property type="match status" value="1"/>
</dbReference>
<proteinExistence type="inferred from homology"/>
<dbReference type="Gene3D" id="3.30.460.20">
    <property type="entry name" value="CorA soluble domain-like"/>
    <property type="match status" value="1"/>
</dbReference>
<keyword evidence="8" id="KW-0460">Magnesium</keyword>
<keyword evidence="4" id="KW-0813">Transport</keyword>
<dbReference type="GeneID" id="48946072"/>
<dbReference type="GO" id="GO:0005886">
    <property type="term" value="C:plasma membrane"/>
    <property type="evidence" value="ECO:0007669"/>
    <property type="project" value="UniProtKB-SubCell"/>
</dbReference>
<dbReference type="Proteomes" id="UP000306421">
    <property type="component" value="Unassembled WGS sequence"/>
</dbReference>
<evidence type="ECO:0000256" key="13">
    <source>
        <dbReference type="SAM" id="Phobius"/>
    </source>
</evidence>
<dbReference type="RefSeq" id="WP_108294807.1">
    <property type="nucleotide sequence ID" value="NZ_CAAAIR010000003.1"/>
</dbReference>
<keyword evidence="5" id="KW-1003">Cell membrane</keyword>
<dbReference type="GO" id="GO:0015099">
    <property type="term" value="F:nickel cation transmembrane transporter activity"/>
    <property type="evidence" value="ECO:0007669"/>
    <property type="project" value="TreeGrafter"/>
</dbReference>
<dbReference type="EMBL" id="QZWB01000002">
    <property type="protein sequence ID" value="RJT48769.1"/>
    <property type="molecule type" value="Genomic_DNA"/>
</dbReference>
<evidence type="ECO:0000313" key="14">
    <source>
        <dbReference type="EMBL" id="PUT46015.1"/>
    </source>
</evidence>
<evidence type="ECO:0000313" key="16">
    <source>
        <dbReference type="EMBL" id="TID40029.1"/>
    </source>
</evidence>
<evidence type="ECO:0000256" key="7">
    <source>
        <dbReference type="ARBA" id="ARBA00022692"/>
    </source>
</evidence>
<evidence type="ECO:0000256" key="1">
    <source>
        <dbReference type="ARBA" id="ARBA00004429"/>
    </source>
</evidence>
<dbReference type="SUPFAM" id="SSF144083">
    <property type="entry name" value="Magnesium transport protein CorA, transmembrane region"/>
    <property type="match status" value="1"/>
</dbReference>
<evidence type="ECO:0000313" key="17">
    <source>
        <dbReference type="Proteomes" id="UP000251035"/>
    </source>
</evidence>
<evidence type="ECO:0000313" key="15">
    <source>
        <dbReference type="EMBL" id="RJT48769.1"/>
    </source>
</evidence>
<evidence type="ECO:0000256" key="12">
    <source>
        <dbReference type="ARBA" id="ARBA00034269"/>
    </source>
</evidence>
<sequence>MLFPSFLILKKTMVIIHFNTESGLQAETLNLSNPHRLHQAVWLDLMDLTYEEETLLEEFFNINIPTKTEVEEIELSSRLYAENGTLFMTATMVAKSESPEVQTDVVTFILNNRILMTLRYTELHSFSLFKSRLAQYSKPTSSGLLIGLLEAAVDRLADILEKISHEFDKTSALIFRQTERIGTAKDISYKQIIAMIGAYGDLGAKARESLMSFTRLISFLSQAENIKLSGNMKSILATISKDVNSLSDYSAFLSTKFNFLHDATLGMITLEQNNIIKSFTVAAVLFLPPTLIASIYGMNFKHIPELEWYVGYPLAILLMVISAWLPFFYFKRKRWL</sequence>
<evidence type="ECO:0000256" key="2">
    <source>
        <dbReference type="ARBA" id="ARBA00009765"/>
    </source>
</evidence>
<dbReference type="CDD" id="cd12837">
    <property type="entry name" value="EcCorA-like_u1"/>
    <property type="match status" value="1"/>
</dbReference>
<gene>
    <name evidence="15" type="ORF">D6J04_03310</name>
    <name evidence="14" type="ORF">DB745_11970</name>
    <name evidence="16" type="ORF">DIZ81_13105</name>
</gene>
<name>A0A3A5L6U3_9GAMM</name>
<comment type="subcellular location">
    <subcellularLocation>
        <location evidence="1">Cell inner membrane</location>
        <topology evidence="1">Multi-pass membrane protein</topology>
    </subcellularLocation>
</comment>
<reference evidence="14 17" key="1">
    <citation type="submission" date="2018-04" db="EMBL/GenBank/DDBJ databases">
        <title>Whole genome sequence comparison of clinical and drinking water Legionella pneumophila isolates associated with the Flint Water Crisis.</title>
        <authorList>
            <person name="Garner E."/>
            <person name="Brown C."/>
            <person name="Schwake O."/>
            <person name="Coil D."/>
            <person name="Jospin G."/>
            <person name="Eisen J."/>
            <person name="Edwards M."/>
            <person name="Pruden A."/>
        </authorList>
    </citation>
    <scope>NUCLEOTIDE SEQUENCE [LARGE SCALE GENOMIC DNA]</scope>
    <source>
        <strain evidence="14 17">Genessee03</strain>
    </source>
</reference>
<keyword evidence="10" id="KW-0406">Ion transport</keyword>
<dbReference type="EMBL" id="QFGG01000014">
    <property type="protein sequence ID" value="TID40029.1"/>
    <property type="molecule type" value="Genomic_DNA"/>
</dbReference>
<reference evidence="15 18" key="3">
    <citation type="submission" date="2018-09" db="EMBL/GenBank/DDBJ databases">
        <title>Draft genome sequences of Legionella taurinensis isolated from water samples.</title>
        <authorList>
            <person name="Chakeri A."/>
            <person name="Allerberger F."/>
            <person name="Kundi M."/>
            <person name="Ruppitsch W."/>
            <person name="Schmid D."/>
        </authorList>
    </citation>
    <scope>NUCLEOTIDE SEQUENCE [LARGE SCALE GENOMIC DNA]</scope>
    <source>
        <strain evidence="15 18">4570-18-6</strain>
    </source>
</reference>
<evidence type="ECO:0000256" key="11">
    <source>
        <dbReference type="ARBA" id="ARBA00023136"/>
    </source>
</evidence>
<dbReference type="EMBL" id="QCXM01000013">
    <property type="protein sequence ID" value="PUT46015.1"/>
    <property type="molecule type" value="Genomic_DNA"/>
</dbReference>